<evidence type="ECO:0000256" key="12">
    <source>
        <dbReference type="ARBA" id="ARBA00023180"/>
    </source>
</evidence>
<keyword evidence="9 13" id="KW-1133">Transmembrane helix</keyword>
<dbReference type="GO" id="GO:0005886">
    <property type="term" value="C:plasma membrane"/>
    <property type="evidence" value="ECO:0007669"/>
    <property type="project" value="UniProtKB-SubCell"/>
</dbReference>
<dbReference type="WBParaSite" id="MhA1_Contig759.frz3.gene1">
    <property type="protein sequence ID" value="MhA1_Contig759.frz3.gene1"/>
    <property type="gene ID" value="MhA1_Contig759.frz3.gene1"/>
</dbReference>
<feature type="chain" id="PRO_5009316277" description="Metalloprotease TIKI homolog" evidence="15">
    <location>
        <begin position="25"/>
        <end position="743"/>
    </location>
</feature>
<keyword evidence="8 13" id="KW-0378">Hydrolase</keyword>
<keyword evidence="16" id="KW-1185">Reference proteome</keyword>
<comment type="similarity">
    <text evidence="3 13">Belongs to the TIKI family.</text>
</comment>
<feature type="signal peptide" evidence="15">
    <location>
        <begin position="1"/>
        <end position="24"/>
    </location>
</feature>
<feature type="region of interest" description="Disordered" evidence="14">
    <location>
        <begin position="555"/>
        <end position="583"/>
    </location>
</feature>
<evidence type="ECO:0000256" key="6">
    <source>
        <dbReference type="ARBA" id="ARBA00022723"/>
    </source>
</evidence>
<dbReference type="Pfam" id="PF01963">
    <property type="entry name" value="TraB_PrgY_gumN"/>
    <property type="match status" value="1"/>
</dbReference>
<keyword evidence="10 13" id="KW-0482">Metalloprotease</keyword>
<evidence type="ECO:0000256" key="2">
    <source>
        <dbReference type="ARBA" id="ARBA00004479"/>
    </source>
</evidence>
<sequence length="743" mass="85894">MSDLLLVVKIIFFLIFLLASGIHSVPVPFKDLSNEYLKENVDCNNNVFNYFWTLSENGKDSSVSYIFGTLKGLTIKEINNSLPKELWKELNNSNIILLESNYNAKKADWADCFNKLKEKEIPIGKKLEEKLQNYYNNYQRFGLLKYFNWKDLPAQWLFQGLIDLRSELEKRTKTLNNELNNKLITKEIEERGIKYQKIIIHLTNLTDDLCDYYPSLASDGILMEFVLDKLLKEIEEIINKNKKIIGSWQRAINKYKCGEFERTDDLIGEENILKEFFDQVDLDNFRKTTNLLNKDLSQHRHRIATKIVKNLEENPGKKLFVVVGAGHLVGDDSLIKILAEKGFQLKQYSPSENLSEFIQDSPINNFIEEDYPQQSTNENNDFIQKTTTIKINQQNNLTKIPNIVFATALQGNPPFYENRSVREEKNREKEENKNSTFLVLKEDKNLINKLNEEKIIELNNYNLINTTEEYNNNNFTFIPYIYNKKSSSFWTYFTFILALFIIIVFVCWYIYNKHSGTSVNLKPPNLPFIGGKNNNCCQQSNISVAKGLPELKTNTKQQTPTISPPFIQNQPNNEQQQNIFPLNTSPPKLTTFSEISNKTGETSFICNEEEKIINNWENQQNYQNNENINKNEQTLLNQNTTTPLDAGQYRSTSSLTLSISPKTQLNQSRMEIVDQIQKLPQEPSKAPPPPLSQQLSTLPTIPEAKRLAPPPPIVQSSDCVIKHKKLASLDEREEKIGENLVNF</sequence>
<dbReference type="GO" id="GO:0016055">
    <property type="term" value="P:Wnt signaling pathway"/>
    <property type="evidence" value="ECO:0007669"/>
    <property type="project" value="UniProtKB-KW"/>
</dbReference>
<evidence type="ECO:0000313" key="16">
    <source>
        <dbReference type="Proteomes" id="UP000095281"/>
    </source>
</evidence>
<keyword evidence="13" id="KW-0879">Wnt signaling pathway</keyword>
<evidence type="ECO:0000256" key="3">
    <source>
        <dbReference type="ARBA" id="ARBA00008261"/>
    </source>
</evidence>
<dbReference type="GO" id="GO:0004222">
    <property type="term" value="F:metalloendopeptidase activity"/>
    <property type="evidence" value="ECO:0007669"/>
    <property type="project" value="UniProtKB-UniRule"/>
</dbReference>
<dbReference type="PANTHER" id="PTHR31120">
    <property type="entry name" value="METALLOPROTEASE TIKI"/>
    <property type="match status" value="1"/>
</dbReference>
<keyword evidence="13" id="KW-1003">Cell membrane</keyword>
<evidence type="ECO:0000256" key="8">
    <source>
        <dbReference type="ARBA" id="ARBA00022801"/>
    </source>
</evidence>
<comment type="cofactor">
    <cofactor evidence="1">
        <name>Co(2+)</name>
        <dbReference type="ChEBI" id="CHEBI:48828"/>
    </cofactor>
</comment>
<dbReference type="InterPro" id="IPR040230">
    <property type="entry name" value="TIKI1/2-like"/>
</dbReference>
<proteinExistence type="inferred from homology"/>
<keyword evidence="6 13" id="KW-0479">Metal-binding</keyword>
<dbReference type="Proteomes" id="UP000095281">
    <property type="component" value="Unplaced"/>
</dbReference>
<dbReference type="GO" id="GO:0046872">
    <property type="term" value="F:metal ion binding"/>
    <property type="evidence" value="ECO:0007669"/>
    <property type="project" value="UniProtKB-UniRule"/>
</dbReference>
<evidence type="ECO:0000256" key="1">
    <source>
        <dbReference type="ARBA" id="ARBA00001941"/>
    </source>
</evidence>
<dbReference type="EC" id="3.4.-.-" evidence="13"/>
<comment type="function">
    <text evidence="13">Metalloprotease that acts as a negative regulator of the Wnt signaling pathway.</text>
</comment>
<evidence type="ECO:0000256" key="11">
    <source>
        <dbReference type="ARBA" id="ARBA00023136"/>
    </source>
</evidence>
<keyword evidence="12" id="KW-0325">Glycoprotein</keyword>
<dbReference type="GO" id="GO:0030178">
    <property type="term" value="P:negative regulation of Wnt signaling pathway"/>
    <property type="evidence" value="ECO:0007669"/>
    <property type="project" value="UniProtKB-UniRule"/>
</dbReference>
<evidence type="ECO:0000256" key="14">
    <source>
        <dbReference type="SAM" id="MobiDB-lite"/>
    </source>
</evidence>
<accession>A0A1I8BXR5</accession>
<dbReference type="PANTHER" id="PTHR31120:SF6">
    <property type="entry name" value="METALLOPROTEASE TIKI HOMOLOG"/>
    <property type="match status" value="1"/>
</dbReference>
<organism evidence="16 17">
    <name type="scientific">Meloidogyne hapla</name>
    <name type="common">Root-knot nematode worm</name>
    <dbReference type="NCBI Taxonomy" id="6305"/>
    <lineage>
        <taxon>Eukaryota</taxon>
        <taxon>Metazoa</taxon>
        <taxon>Ecdysozoa</taxon>
        <taxon>Nematoda</taxon>
        <taxon>Chromadorea</taxon>
        <taxon>Rhabditida</taxon>
        <taxon>Tylenchina</taxon>
        <taxon>Tylenchomorpha</taxon>
        <taxon>Tylenchoidea</taxon>
        <taxon>Meloidogynidae</taxon>
        <taxon>Meloidogyninae</taxon>
        <taxon>Meloidogyne</taxon>
    </lineage>
</organism>
<comment type="cofactor">
    <cofactor evidence="13">
        <name>Mn(2+)</name>
        <dbReference type="ChEBI" id="CHEBI:29035"/>
    </cofactor>
    <cofactor evidence="13">
        <name>Co(2+)</name>
        <dbReference type="ChEBI" id="CHEBI:48828"/>
    </cofactor>
    <text evidence="13">Divalent metal cations. Mn(2+) or Co(2+).</text>
</comment>
<dbReference type="InterPro" id="IPR002816">
    <property type="entry name" value="TraB/PrgY/GumN_fam"/>
</dbReference>
<evidence type="ECO:0000313" key="17">
    <source>
        <dbReference type="WBParaSite" id="MhA1_Contig759.frz3.gene1"/>
    </source>
</evidence>
<feature type="transmembrane region" description="Helical" evidence="13">
    <location>
        <begin position="489"/>
        <end position="511"/>
    </location>
</feature>
<name>A0A1I8BXR5_MELHA</name>
<evidence type="ECO:0000256" key="9">
    <source>
        <dbReference type="ARBA" id="ARBA00022989"/>
    </source>
</evidence>
<evidence type="ECO:0000256" key="15">
    <source>
        <dbReference type="SAM" id="SignalP"/>
    </source>
</evidence>
<comment type="subcellular location">
    <subcellularLocation>
        <location evidence="13">Cell membrane</location>
        <topology evidence="13">Single-pass type I membrane protein</topology>
    </subcellularLocation>
    <subcellularLocation>
        <location evidence="2">Membrane</location>
        <topology evidence="2">Single-pass type I membrane protein</topology>
    </subcellularLocation>
</comment>
<keyword evidence="4 13" id="KW-0645">Protease</keyword>
<evidence type="ECO:0000256" key="4">
    <source>
        <dbReference type="ARBA" id="ARBA00022670"/>
    </source>
</evidence>
<dbReference type="AlphaFoldDB" id="A0A1I8BXR5"/>
<evidence type="ECO:0000256" key="10">
    <source>
        <dbReference type="ARBA" id="ARBA00023049"/>
    </source>
</evidence>
<protein>
    <recommendedName>
        <fullName evidence="13">Metalloprotease TIKI homolog</fullName>
        <ecNumber evidence="13">3.4.-.-</ecNumber>
    </recommendedName>
</protein>
<keyword evidence="5 13" id="KW-0812">Transmembrane</keyword>
<evidence type="ECO:0000256" key="13">
    <source>
        <dbReference type="RuleBase" id="RU369069"/>
    </source>
</evidence>
<keyword evidence="11 13" id="KW-0472">Membrane</keyword>
<keyword evidence="7 13" id="KW-0732">Signal</keyword>
<feature type="compositionally biased region" description="Low complexity" evidence="14">
    <location>
        <begin position="564"/>
        <end position="581"/>
    </location>
</feature>
<dbReference type="GO" id="GO:0006508">
    <property type="term" value="P:proteolysis"/>
    <property type="evidence" value="ECO:0007669"/>
    <property type="project" value="UniProtKB-KW"/>
</dbReference>
<evidence type="ECO:0000256" key="5">
    <source>
        <dbReference type="ARBA" id="ARBA00022692"/>
    </source>
</evidence>
<reference evidence="17" key="1">
    <citation type="submission" date="2016-11" db="UniProtKB">
        <authorList>
            <consortium name="WormBaseParasite"/>
        </authorList>
    </citation>
    <scope>IDENTIFICATION</scope>
</reference>
<evidence type="ECO:0000256" key="7">
    <source>
        <dbReference type="ARBA" id="ARBA00022729"/>
    </source>
</evidence>